<name>A0A7J7L7E6_9MAGN</name>
<proteinExistence type="predicted"/>
<reference evidence="1 2" key="1">
    <citation type="journal article" date="2020" name="IScience">
        <title>Genome Sequencing of the Endangered Kingdonia uniflora (Circaeasteraceae, Ranunculales) Reveals Potential Mechanisms of Evolutionary Specialization.</title>
        <authorList>
            <person name="Sun Y."/>
            <person name="Deng T."/>
            <person name="Zhang A."/>
            <person name="Moore M.J."/>
            <person name="Landis J.B."/>
            <person name="Lin N."/>
            <person name="Zhang H."/>
            <person name="Zhang X."/>
            <person name="Huang J."/>
            <person name="Zhang X."/>
            <person name="Sun H."/>
            <person name="Wang H."/>
        </authorList>
    </citation>
    <scope>NUCLEOTIDE SEQUENCE [LARGE SCALE GENOMIC DNA]</scope>
    <source>
        <strain evidence="1">TB1705</strain>
        <tissue evidence="1">Leaf</tissue>
    </source>
</reference>
<gene>
    <name evidence="1" type="ORF">GIB67_022518</name>
</gene>
<evidence type="ECO:0000313" key="1">
    <source>
        <dbReference type="EMBL" id="KAF6138484.1"/>
    </source>
</evidence>
<accession>A0A7J7L7E6</accession>
<keyword evidence="2" id="KW-1185">Reference proteome</keyword>
<sequence length="68" mass="8277">MSTVKILKAYTSKRRHDREEKKRSKEKEGDDDLEEYFDGFYGSIDYYHIWKQLYIFLSLLDEDSTEDT</sequence>
<comment type="caution">
    <text evidence="1">The sequence shown here is derived from an EMBL/GenBank/DDBJ whole genome shotgun (WGS) entry which is preliminary data.</text>
</comment>
<dbReference type="EMBL" id="JACGCM010002569">
    <property type="protein sequence ID" value="KAF6138484.1"/>
    <property type="molecule type" value="Genomic_DNA"/>
</dbReference>
<evidence type="ECO:0000313" key="2">
    <source>
        <dbReference type="Proteomes" id="UP000541444"/>
    </source>
</evidence>
<dbReference type="Proteomes" id="UP000541444">
    <property type="component" value="Unassembled WGS sequence"/>
</dbReference>
<dbReference type="AlphaFoldDB" id="A0A7J7L7E6"/>
<organism evidence="1 2">
    <name type="scientific">Kingdonia uniflora</name>
    <dbReference type="NCBI Taxonomy" id="39325"/>
    <lineage>
        <taxon>Eukaryota</taxon>
        <taxon>Viridiplantae</taxon>
        <taxon>Streptophyta</taxon>
        <taxon>Embryophyta</taxon>
        <taxon>Tracheophyta</taxon>
        <taxon>Spermatophyta</taxon>
        <taxon>Magnoliopsida</taxon>
        <taxon>Ranunculales</taxon>
        <taxon>Circaeasteraceae</taxon>
        <taxon>Kingdonia</taxon>
    </lineage>
</organism>
<protein>
    <submittedName>
        <fullName evidence="1">Uncharacterized protein</fullName>
    </submittedName>
</protein>